<gene>
    <name evidence="11" type="ORF">GF1_16120</name>
</gene>
<proteinExistence type="inferred from homology"/>
<dbReference type="PANTHER" id="PTHR33571">
    <property type="entry name" value="SSL8005 PROTEIN"/>
    <property type="match status" value="1"/>
</dbReference>
<dbReference type="Pfam" id="PF01909">
    <property type="entry name" value="NTP_transf_2"/>
    <property type="match status" value="1"/>
</dbReference>
<comment type="cofactor">
    <cofactor evidence="1">
        <name>Mg(2+)</name>
        <dbReference type="ChEBI" id="CHEBI:18420"/>
    </cofactor>
</comment>
<keyword evidence="12" id="KW-1185">Reference proteome</keyword>
<evidence type="ECO:0000259" key="10">
    <source>
        <dbReference type="Pfam" id="PF01909"/>
    </source>
</evidence>
<keyword evidence="7" id="KW-0067">ATP-binding</keyword>
<dbReference type="InterPro" id="IPR043519">
    <property type="entry name" value="NT_sf"/>
</dbReference>
<dbReference type="PANTHER" id="PTHR33571:SF14">
    <property type="entry name" value="PROTEIN ADENYLYLTRANSFERASE MJ0435-RELATED"/>
    <property type="match status" value="1"/>
</dbReference>
<dbReference type="Gene3D" id="3.30.460.10">
    <property type="entry name" value="Beta Polymerase, domain 2"/>
    <property type="match status" value="1"/>
</dbReference>
<keyword evidence="4" id="KW-0548">Nucleotidyltransferase</keyword>
<dbReference type="KEGG" id="ddu:GF1_16120"/>
<reference evidence="11" key="1">
    <citation type="submission" date="2020-12" db="EMBL/GenBank/DDBJ databases">
        <title>Desulfobium dissulfuricans gen. nov., sp. nov., a novel mesophilic, sulfate-reducing bacterium isolated from a deep-sea hydrothermal vent.</title>
        <authorList>
            <person name="Hashimoto Y."/>
            <person name="Tame A."/>
            <person name="Sawayama S."/>
            <person name="Miyazaki J."/>
            <person name="Takai K."/>
            <person name="Nakagawa S."/>
        </authorList>
    </citation>
    <scope>NUCLEOTIDE SEQUENCE</scope>
    <source>
        <strain evidence="11">GF1</strain>
    </source>
</reference>
<evidence type="ECO:0000256" key="7">
    <source>
        <dbReference type="ARBA" id="ARBA00022840"/>
    </source>
</evidence>
<dbReference type="GO" id="GO:0005524">
    <property type="term" value="F:ATP binding"/>
    <property type="evidence" value="ECO:0007669"/>
    <property type="project" value="UniProtKB-KW"/>
</dbReference>
<keyword evidence="5" id="KW-0479">Metal-binding</keyword>
<evidence type="ECO:0000256" key="6">
    <source>
        <dbReference type="ARBA" id="ARBA00022741"/>
    </source>
</evidence>
<dbReference type="GO" id="GO:0046872">
    <property type="term" value="F:metal ion binding"/>
    <property type="evidence" value="ECO:0007669"/>
    <property type="project" value="UniProtKB-KW"/>
</dbReference>
<dbReference type="InterPro" id="IPR052038">
    <property type="entry name" value="Type-VII_TA_antitoxin"/>
</dbReference>
<evidence type="ECO:0000256" key="8">
    <source>
        <dbReference type="ARBA" id="ARBA00022842"/>
    </source>
</evidence>
<keyword evidence="3" id="KW-0808">Transferase</keyword>
<evidence type="ECO:0000256" key="5">
    <source>
        <dbReference type="ARBA" id="ARBA00022723"/>
    </source>
</evidence>
<keyword evidence="2" id="KW-1277">Toxin-antitoxin system</keyword>
<dbReference type="AlphaFoldDB" id="A0A915XL63"/>
<keyword evidence="8" id="KW-0460">Magnesium</keyword>
<dbReference type="RefSeq" id="WP_267925991.1">
    <property type="nucleotide sequence ID" value="NZ_AP024233.1"/>
</dbReference>
<evidence type="ECO:0000313" key="11">
    <source>
        <dbReference type="EMBL" id="BCO09236.1"/>
    </source>
</evidence>
<organism evidence="11 12">
    <name type="scientific">Desulfolithobacter dissulfuricans</name>
    <dbReference type="NCBI Taxonomy" id="2795293"/>
    <lineage>
        <taxon>Bacteria</taxon>
        <taxon>Pseudomonadati</taxon>
        <taxon>Thermodesulfobacteriota</taxon>
        <taxon>Desulfobulbia</taxon>
        <taxon>Desulfobulbales</taxon>
        <taxon>Desulfobulbaceae</taxon>
        <taxon>Desulfolithobacter</taxon>
    </lineage>
</organism>
<evidence type="ECO:0000313" key="12">
    <source>
        <dbReference type="Proteomes" id="UP001063350"/>
    </source>
</evidence>
<dbReference type="CDD" id="cd05403">
    <property type="entry name" value="NT_KNTase_like"/>
    <property type="match status" value="1"/>
</dbReference>
<dbReference type="EMBL" id="AP024233">
    <property type="protein sequence ID" value="BCO09236.1"/>
    <property type="molecule type" value="Genomic_DNA"/>
</dbReference>
<dbReference type="SUPFAM" id="SSF81301">
    <property type="entry name" value="Nucleotidyltransferase"/>
    <property type="match status" value="1"/>
</dbReference>
<feature type="domain" description="Polymerase nucleotidyl transferase" evidence="10">
    <location>
        <begin position="20"/>
        <end position="102"/>
    </location>
</feature>
<dbReference type="GO" id="GO:0016779">
    <property type="term" value="F:nucleotidyltransferase activity"/>
    <property type="evidence" value="ECO:0007669"/>
    <property type="project" value="UniProtKB-KW"/>
</dbReference>
<dbReference type="Proteomes" id="UP001063350">
    <property type="component" value="Chromosome"/>
</dbReference>
<evidence type="ECO:0000256" key="4">
    <source>
        <dbReference type="ARBA" id="ARBA00022695"/>
    </source>
</evidence>
<comment type="similarity">
    <text evidence="9">Belongs to the MntA antitoxin family.</text>
</comment>
<evidence type="ECO:0000256" key="1">
    <source>
        <dbReference type="ARBA" id="ARBA00001946"/>
    </source>
</evidence>
<evidence type="ECO:0000256" key="2">
    <source>
        <dbReference type="ARBA" id="ARBA00022649"/>
    </source>
</evidence>
<name>A0A915XL63_9BACT</name>
<accession>A0A915XL63</accession>
<keyword evidence="6" id="KW-0547">Nucleotide-binding</keyword>
<evidence type="ECO:0000256" key="9">
    <source>
        <dbReference type="ARBA" id="ARBA00038276"/>
    </source>
</evidence>
<protein>
    <submittedName>
        <fullName evidence="11">DNA polymerase subunit beta</fullName>
    </submittedName>
</protein>
<evidence type="ECO:0000256" key="3">
    <source>
        <dbReference type="ARBA" id="ARBA00022679"/>
    </source>
</evidence>
<sequence length="103" mass="11996">MTETRNKLQRAEVLRILGMHRDELAKRYGVTKLGIFGSVARDEATGVSDVDVVVETLVPDLLRMVNLKEDLEKILHCKVDLVRYRPRMNPYLKKRLDKEARYV</sequence>
<dbReference type="InterPro" id="IPR002934">
    <property type="entry name" value="Polymerase_NTP_transf_dom"/>
</dbReference>